<feature type="signal peptide" evidence="2">
    <location>
        <begin position="1"/>
        <end position="16"/>
    </location>
</feature>
<organism evidence="3 4">
    <name type="scientific">Fasciola hepatica</name>
    <name type="common">Liver fluke</name>
    <dbReference type="NCBI Taxonomy" id="6192"/>
    <lineage>
        <taxon>Eukaryota</taxon>
        <taxon>Metazoa</taxon>
        <taxon>Spiralia</taxon>
        <taxon>Lophotrochozoa</taxon>
        <taxon>Platyhelminthes</taxon>
        <taxon>Trematoda</taxon>
        <taxon>Digenea</taxon>
        <taxon>Plagiorchiida</taxon>
        <taxon>Echinostomata</taxon>
        <taxon>Echinostomatoidea</taxon>
        <taxon>Fasciolidae</taxon>
        <taxon>Fasciola</taxon>
    </lineage>
</organism>
<dbReference type="AlphaFoldDB" id="A0A4E0R3P7"/>
<feature type="chain" id="PRO_5020036354" evidence="2">
    <location>
        <begin position="17"/>
        <end position="893"/>
    </location>
</feature>
<gene>
    <name evidence="3" type="ORF">D915_006561</name>
</gene>
<sequence>MHVASLLLLSVNFAIAISHCTFPRFLADQAPNPNLWWTDFGLQHSITSQFVISNKLRRALSHEPFDVNTAQYGWNQLAVNSASGQLQLLQLCPGNESRASSFRPILSALNRFAQTKCADTRDSTHHGRDSGKSHQSHVSLLRVNITCVDQIVLHDAEKFLVHITDYLHQPVYQCLWFEQVDAESAKNIFELHQSEQISYVVDASLCHSKFLSSEPVLWMRFPISGDILEHPSCPLVGGFQIRHVIDLSTKRPTCDFKLYASLQVECLFGEGAEWSFSGPKCNPFGQNYVTRFSCHSTWKEDGLRHTLLYRKLNTHVHQVYQMIYEDEPVKADPMSTTYPNFTNLWLRPGLERAFLTEQWHTGALSSEAVPTSSKPVSAAYMVEIRRAFGVCDDEQEACAQGCEYDAKNQFFCHRTCLAQSQTCELPLRDSCKFRSVYEGLWNLIKQNSDSSLTTPWTQSSKRVRRQMHYQLQVQDGKLILTFRGSHEDVSLDCVHEIHEALQDFYIVRMNHQDNGCHARDLCLEFIQGQKSGLVGTQPSRSMIYRMTPSQKRDTPFKDVCNFDFTHLPAMNVFQNIHPLVLIRKMNNSAEDPGSKCGIYQLRIDGMAHLLRQYQGDISRGTSKNEQGFRKEMFRLADYTSFSSLDNRSNPLHLDHWNSSVDSCWFDEPLFLQCYRTVPTCRVEMTDFNTDLGSTGEFDNKLRLNFTCDGSYAPFLQLTELLCMSSHTLETVSPTFSRHSMLITYSAVLDQYFCWLIKTTTQNNSQLFVLILFPSPQCLYEWSSFGDVQFDPSQALAIFFMQPGKRTCSTCHESGVPQSRGITRIAAPKQPVSRVSELRGKTGQAASFWPHKWKRTTENMSKNGQISLQYPCGVCLIVIGLFFIILFSQISVAS</sequence>
<accession>A0A4E0R3P7</accession>
<keyword evidence="1" id="KW-1133">Transmembrane helix</keyword>
<evidence type="ECO:0000256" key="2">
    <source>
        <dbReference type="SAM" id="SignalP"/>
    </source>
</evidence>
<feature type="transmembrane region" description="Helical" evidence="1">
    <location>
        <begin position="867"/>
        <end position="886"/>
    </location>
</feature>
<evidence type="ECO:0000313" key="4">
    <source>
        <dbReference type="Proteomes" id="UP000230066"/>
    </source>
</evidence>
<keyword evidence="2" id="KW-0732">Signal</keyword>
<evidence type="ECO:0000256" key="1">
    <source>
        <dbReference type="SAM" id="Phobius"/>
    </source>
</evidence>
<protein>
    <submittedName>
        <fullName evidence="3">Uncharacterized protein</fullName>
    </submittedName>
</protein>
<keyword evidence="1" id="KW-0472">Membrane</keyword>
<comment type="caution">
    <text evidence="3">The sequence shown here is derived from an EMBL/GenBank/DDBJ whole genome shotgun (WGS) entry which is preliminary data.</text>
</comment>
<proteinExistence type="predicted"/>
<name>A0A4E0R3P7_FASHE</name>
<evidence type="ECO:0000313" key="3">
    <source>
        <dbReference type="EMBL" id="THD22899.1"/>
    </source>
</evidence>
<dbReference type="EMBL" id="JXXN02002456">
    <property type="protein sequence ID" value="THD22899.1"/>
    <property type="molecule type" value="Genomic_DNA"/>
</dbReference>
<reference evidence="3" key="1">
    <citation type="submission" date="2019-03" db="EMBL/GenBank/DDBJ databases">
        <title>Improved annotation for the trematode Fasciola hepatica.</title>
        <authorList>
            <person name="Choi Y.-J."/>
            <person name="Martin J."/>
            <person name="Mitreva M."/>
        </authorList>
    </citation>
    <scope>NUCLEOTIDE SEQUENCE [LARGE SCALE GENOMIC DNA]</scope>
</reference>
<keyword evidence="1" id="KW-0812">Transmembrane</keyword>
<dbReference type="Proteomes" id="UP000230066">
    <property type="component" value="Unassembled WGS sequence"/>
</dbReference>
<keyword evidence="4" id="KW-1185">Reference proteome</keyword>